<dbReference type="EMBL" id="CAJNJQ010002128">
    <property type="protein sequence ID" value="CAE7162140.1"/>
    <property type="molecule type" value="Genomic_DNA"/>
</dbReference>
<gene>
    <name evidence="2" type="ORF">RDB_LOCUS100858</name>
</gene>
<evidence type="ECO:0000313" key="2">
    <source>
        <dbReference type="EMBL" id="CAE7162140.1"/>
    </source>
</evidence>
<organism evidence="2 3">
    <name type="scientific">Rhizoctonia solani</name>
    <dbReference type="NCBI Taxonomy" id="456999"/>
    <lineage>
        <taxon>Eukaryota</taxon>
        <taxon>Fungi</taxon>
        <taxon>Dikarya</taxon>
        <taxon>Basidiomycota</taxon>
        <taxon>Agaricomycotina</taxon>
        <taxon>Agaricomycetes</taxon>
        <taxon>Cantharellales</taxon>
        <taxon>Ceratobasidiaceae</taxon>
        <taxon>Rhizoctonia</taxon>
    </lineage>
</organism>
<accession>A0A8H3HWC5</accession>
<dbReference type="AlphaFoldDB" id="A0A8H3HWC5"/>
<feature type="region of interest" description="Disordered" evidence="1">
    <location>
        <begin position="76"/>
        <end position="101"/>
    </location>
</feature>
<sequence>MHPKVPIKGEWLIRFKNRNSIRLVNQPPDLAAGGHQHPLHSGTCEPRDECKNSAGLPAPAKHLPRITREINQLTTTAHQTAHPPHTNPAYIQTPTGRERGPNEYLDFDRPVNQPPPPSALHHGAAQTTLARVDSTEMPAAGDNMDADLRCSYSRPRGTCSWPPPSSSPFPCDPPLHMDSDRPRASRYRRYTPYHPQLRAPDAEIETVVVQTGSEVTGSRSPVTRRLEAVARMLWLQRLIYTVNKRWGRSTPLPRAVDPTSSLAPSPSIQPPVAHSLTLARLSRRPHKAENAAGRVLHRHEGHMDGLRDCTHQQWY</sequence>
<name>A0A8H3HWC5_9AGAM</name>
<feature type="compositionally biased region" description="Low complexity" evidence="1">
    <location>
        <begin position="76"/>
        <end position="89"/>
    </location>
</feature>
<dbReference type="Proteomes" id="UP000663827">
    <property type="component" value="Unassembled WGS sequence"/>
</dbReference>
<reference evidence="2" key="1">
    <citation type="submission" date="2021-01" db="EMBL/GenBank/DDBJ databases">
        <authorList>
            <person name="Kaushik A."/>
        </authorList>
    </citation>
    <scope>NUCLEOTIDE SEQUENCE</scope>
    <source>
        <strain evidence="2">AG5</strain>
    </source>
</reference>
<protein>
    <submittedName>
        <fullName evidence="2">Uncharacterized protein</fullName>
    </submittedName>
</protein>
<evidence type="ECO:0000313" key="3">
    <source>
        <dbReference type="Proteomes" id="UP000663827"/>
    </source>
</evidence>
<evidence type="ECO:0000256" key="1">
    <source>
        <dbReference type="SAM" id="MobiDB-lite"/>
    </source>
</evidence>
<comment type="caution">
    <text evidence="2">The sequence shown here is derived from an EMBL/GenBank/DDBJ whole genome shotgun (WGS) entry which is preliminary data.</text>
</comment>
<proteinExistence type="predicted"/>